<dbReference type="KEGG" id="lak:106162727"/>
<evidence type="ECO:0000259" key="9">
    <source>
        <dbReference type="PROSITE" id="PS51121"/>
    </source>
</evidence>
<keyword evidence="11" id="KW-0418">Kinase</keyword>
<protein>
    <submittedName>
        <fullName evidence="11">Protein kinase C-binding protein NELL2</fullName>
    </submittedName>
</protein>
<dbReference type="SMART" id="SM00282">
    <property type="entry name" value="LamG"/>
    <property type="match status" value="1"/>
</dbReference>
<feature type="domain" description="EGF-like" evidence="8">
    <location>
        <begin position="678"/>
        <end position="710"/>
    </location>
</feature>
<feature type="domain" description="EGF-like" evidence="8">
    <location>
        <begin position="614"/>
        <end position="646"/>
    </location>
</feature>
<feature type="disulfide bond" evidence="5">
    <location>
        <begin position="732"/>
        <end position="741"/>
    </location>
</feature>
<dbReference type="SUPFAM" id="SSF82895">
    <property type="entry name" value="TSP-1 type 1 repeat"/>
    <property type="match status" value="2"/>
</dbReference>
<dbReference type="GO" id="GO:0043113">
    <property type="term" value="P:receptor clustering"/>
    <property type="evidence" value="ECO:0007669"/>
    <property type="project" value="InterPro"/>
</dbReference>
<dbReference type="GO" id="GO:0005102">
    <property type="term" value="F:signaling receptor binding"/>
    <property type="evidence" value="ECO:0007669"/>
    <property type="project" value="TreeGrafter"/>
</dbReference>
<feature type="disulfide bond" evidence="5">
    <location>
        <begin position="700"/>
        <end position="709"/>
    </location>
</feature>
<dbReference type="GO" id="GO:0005576">
    <property type="term" value="C:extracellular region"/>
    <property type="evidence" value="ECO:0007669"/>
    <property type="project" value="TreeGrafter"/>
</dbReference>
<gene>
    <name evidence="11" type="primary">LOC106162727</name>
</gene>
<evidence type="ECO:0000256" key="2">
    <source>
        <dbReference type="ARBA" id="ARBA00022729"/>
    </source>
</evidence>
<keyword evidence="2" id="KW-0732">Signal</keyword>
<reference evidence="11" key="1">
    <citation type="submission" date="2025-08" db="UniProtKB">
        <authorList>
            <consortium name="RefSeq"/>
        </authorList>
    </citation>
    <scope>IDENTIFICATION</scope>
    <source>
        <tissue evidence="11">Gonads</tissue>
    </source>
</reference>
<dbReference type="InterPro" id="IPR000884">
    <property type="entry name" value="TSP1_rpt"/>
</dbReference>
<dbReference type="RefSeq" id="XP_013395584.1">
    <property type="nucleotide sequence ID" value="XM_013540130.1"/>
</dbReference>
<dbReference type="SMART" id="SM00210">
    <property type="entry name" value="TSPN"/>
    <property type="match status" value="1"/>
</dbReference>
<dbReference type="InterPro" id="IPR036383">
    <property type="entry name" value="TSP1_rpt_sf"/>
</dbReference>
<feature type="domain" description="EGF-like" evidence="8">
    <location>
        <begin position="711"/>
        <end position="742"/>
    </location>
</feature>
<keyword evidence="4 5" id="KW-1015">Disulfide bond</keyword>
<dbReference type="GO" id="GO:0005886">
    <property type="term" value="C:plasma membrane"/>
    <property type="evidence" value="ECO:0007669"/>
    <property type="project" value="GOC"/>
</dbReference>
<dbReference type="AlphaFoldDB" id="A0A1S3IDQ6"/>
<feature type="disulfide bond" evidence="5">
    <location>
        <begin position="618"/>
        <end position="628"/>
    </location>
</feature>
<dbReference type="PROSITE" id="PS51121">
    <property type="entry name" value="NTA"/>
    <property type="match status" value="1"/>
</dbReference>
<dbReference type="Gene3D" id="2.20.100.10">
    <property type="entry name" value="Thrombospondin type-1 (TSP1) repeat"/>
    <property type="match status" value="2"/>
</dbReference>
<evidence type="ECO:0000256" key="7">
    <source>
        <dbReference type="SAM" id="Phobius"/>
    </source>
</evidence>
<dbReference type="InParanoid" id="A0A1S3IDQ6"/>
<keyword evidence="3" id="KW-0677">Repeat</keyword>
<sequence>MISGRIQPRITRRHRTIVHKMYWALLSLLILAQHGEGCILLLNGWMPLGIPERAMLADVVATGYTDKTYKASRTRAGTYVAQFKLLSILKGGKIMSGMGKENSIHSHKHMQQLQQHHFYNISNFGDKTMCYADVHEGETYILFLTTFDGRLSAKYDDIFGAAVSYSRENERQVLAALGWKEWSSWSSCSSTCHGGVQVRERNCTSQARGCDGPAREERRCNIFKCHGLIDVTSRLLRPRSPYIMQSVDRPNAFILDATSSVHVPTIHVIPRGLPPDFSVVVTARAEPGNHGYLLSITELTGTVRLGIRLGETPIFEYTDHRGQPGDKSPKFPTNLVDGQWHQFAFSVRGETVSLYVDCALEFSRAFSRDQWSSIPINTVTSIGGVFGQLDPKTKFVGEIEQLLLVADPDVARQQCQPWQDGSTSLEASLPAAAVVNEQPQPLQTEPDDAGNGASELAKAQERRTRYEVTWSSWSPCSVSCDRGVETRTAFCKDNTVALEECLGHGKSSLEKRPCYREKCEKEVCNLKCVNGGRCVDNTCLCPPGFEGHRCQKALCSPPCQQGGKCVARNQCSCPPGTRLPDCKPICDGGCLNGGECVAPGMCKCSTQYTGDRCQTPVCRHGCANGGRCVGPNRCSCRNGYMGRQCQSPICFPDCQNGGSCVSPYTCQCKSGSEGKYCETFTCSSKCINGGTCTGPNTCSCPRGYTGNYCQTATCPRGCHNGGDCIAPSHCRCKNGFYGKSCEKKRCRYVQTSESYRRGYQRKYKQAYETKCGPWGWKTCTEVRTIYKTIYKTFFRPVYKCI</sequence>
<comment type="caution">
    <text evidence="5">Lacks conserved residue(s) required for the propagation of feature annotation.</text>
</comment>
<evidence type="ECO:0000313" key="11">
    <source>
        <dbReference type="RefSeq" id="XP_013395584.1"/>
    </source>
</evidence>
<keyword evidence="11" id="KW-0808">Transferase</keyword>
<dbReference type="SMART" id="SM00209">
    <property type="entry name" value="TSP1"/>
    <property type="match status" value="2"/>
</dbReference>
<dbReference type="InterPro" id="IPR013032">
    <property type="entry name" value="EGF-like_CS"/>
</dbReference>
<dbReference type="SUPFAM" id="SSF49899">
    <property type="entry name" value="Concanavalin A-like lectins/glucanases"/>
    <property type="match status" value="1"/>
</dbReference>
<dbReference type="SUPFAM" id="SSF50242">
    <property type="entry name" value="TIMP-like"/>
    <property type="match status" value="1"/>
</dbReference>
<dbReference type="OrthoDB" id="382013at2759"/>
<evidence type="ECO:0000259" key="8">
    <source>
        <dbReference type="PROSITE" id="PS50026"/>
    </source>
</evidence>
<feature type="disulfide bond" evidence="5">
    <location>
        <begin position="714"/>
        <end position="724"/>
    </location>
</feature>
<dbReference type="Pfam" id="PF12661">
    <property type="entry name" value="hEGF"/>
    <property type="match status" value="1"/>
</dbReference>
<dbReference type="InterPro" id="IPR008993">
    <property type="entry name" value="TIMP-like_OB-fold"/>
</dbReference>
<proteinExistence type="predicted"/>
<keyword evidence="7" id="KW-0472">Membrane</keyword>
<dbReference type="Proteomes" id="UP000085678">
    <property type="component" value="Unplaced"/>
</dbReference>
<dbReference type="InterPro" id="IPR000742">
    <property type="entry name" value="EGF"/>
</dbReference>
<dbReference type="PANTHER" id="PTHR14949">
    <property type="entry name" value="EGF-LIKE-DOMAIN, MULTIPLE 7, 8"/>
    <property type="match status" value="1"/>
</dbReference>
<dbReference type="InterPro" id="IPR048287">
    <property type="entry name" value="TSPN-like_N"/>
</dbReference>
<dbReference type="Gene3D" id="2.40.50.120">
    <property type="match status" value="1"/>
</dbReference>
<dbReference type="STRING" id="7574.A0A1S3IDQ6"/>
<dbReference type="PANTHER" id="PTHR14949:SF54">
    <property type="entry name" value="VWFD DOMAIN-CONTAINING PROTEIN"/>
    <property type="match status" value="1"/>
</dbReference>
<evidence type="ECO:0000256" key="5">
    <source>
        <dbReference type="PROSITE-ProRule" id="PRU00076"/>
    </source>
</evidence>
<evidence type="ECO:0000256" key="6">
    <source>
        <dbReference type="SAM" id="MobiDB-lite"/>
    </source>
</evidence>
<name>A0A1S3IDQ6_LINAN</name>
<dbReference type="Pfam" id="PF00090">
    <property type="entry name" value="TSP_1"/>
    <property type="match status" value="2"/>
</dbReference>
<feature type="domain" description="EGF-like" evidence="8">
    <location>
        <begin position="551"/>
        <end position="583"/>
    </location>
</feature>
<dbReference type="PROSITE" id="PS00022">
    <property type="entry name" value="EGF_1"/>
    <property type="match status" value="3"/>
</dbReference>
<feature type="disulfide bond" evidence="5">
    <location>
        <begin position="555"/>
        <end position="565"/>
    </location>
</feature>
<dbReference type="GO" id="GO:0043236">
    <property type="term" value="F:laminin binding"/>
    <property type="evidence" value="ECO:0007669"/>
    <property type="project" value="InterPro"/>
</dbReference>
<dbReference type="InterPro" id="IPR050969">
    <property type="entry name" value="Dev_Signal_Modulators"/>
</dbReference>
<dbReference type="Pfam" id="PF02210">
    <property type="entry name" value="Laminin_G_2"/>
    <property type="match status" value="1"/>
</dbReference>
<feature type="disulfide bond" evidence="5">
    <location>
        <begin position="682"/>
        <end position="692"/>
    </location>
</feature>
<dbReference type="PROSITE" id="PS50092">
    <property type="entry name" value="TSP1"/>
    <property type="match status" value="2"/>
</dbReference>
<dbReference type="CDD" id="cd00054">
    <property type="entry name" value="EGF_CA"/>
    <property type="match status" value="1"/>
</dbReference>
<dbReference type="Pfam" id="PF25024">
    <property type="entry name" value="EGF_TEN"/>
    <property type="match status" value="1"/>
</dbReference>
<feature type="disulfide bond" evidence="5">
    <location>
        <begin position="636"/>
        <end position="645"/>
    </location>
</feature>
<keyword evidence="7" id="KW-0812">Transmembrane</keyword>
<evidence type="ECO:0000256" key="4">
    <source>
        <dbReference type="ARBA" id="ARBA00023157"/>
    </source>
</evidence>
<feature type="region of interest" description="Disordered" evidence="6">
    <location>
        <begin position="436"/>
        <end position="458"/>
    </location>
</feature>
<keyword evidence="1 5" id="KW-0245">EGF-like domain</keyword>
<dbReference type="GO" id="GO:0016301">
    <property type="term" value="F:kinase activity"/>
    <property type="evidence" value="ECO:0007669"/>
    <property type="project" value="UniProtKB-KW"/>
</dbReference>
<accession>A0A1S3IDQ6</accession>
<dbReference type="GeneID" id="106162727"/>
<feature type="transmembrane region" description="Helical" evidence="7">
    <location>
        <begin position="21"/>
        <end position="46"/>
    </location>
</feature>
<evidence type="ECO:0000256" key="1">
    <source>
        <dbReference type="ARBA" id="ARBA00022536"/>
    </source>
</evidence>
<dbReference type="GO" id="GO:0009986">
    <property type="term" value="C:cell surface"/>
    <property type="evidence" value="ECO:0007669"/>
    <property type="project" value="TreeGrafter"/>
</dbReference>
<keyword evidence="7" id="KW-1133">Transmembrane helix</keyword>
<feature type="domain" description="NtA" evidence="9">
    <location>
        <begin position="38"/>
        <end position="186"/>
    </location>
</feature>
<dbReference type="Gene3D" id="2.10.25.10">
    <property type="entry name" value="Laminin"/>
    <property type="match status" value="5"/>
</dbReference>
<dbReference type="SMART" id="SM00181">
    <property type="entry name" value="EGF"/>
    <property type="match status" value="7"/>
</dbReference>
<dbReference type="InterPro" id="IPR013320">
    <property type="entry name" value="ConA-like_dom_sf"/>
</dbReference>
<dbReference type="Gene3D" id="2.60.120.200">
    <property type="match status" value="1"/>
</dbReference>
<evidence type="ECO:0000313" key="10">
    <source>
        <dbReference type="Proteomes" id="UP000085678"/>
    </source>
</evidence>
<dbReference type="PROSITE" id="PS01186">
    <property type="entry name" value="EGF_2"/>
    <property type="match status" value="3"/>
</dbReference>
<feature type="disulfide bond" evidence="5">
    <location>
        <begin position="573"/>
        <end position="582"/>
    </location>
</feature>
<dbReference type="InterPro" id="IPR001791">
    <property type="entry name" value="Laminin_G"/>
</dbReference>
<evidence type="ECO:0000256" key="3">
    <source>
        <dbReference type="ARBA" id="ARBA00022737"/>
    </source>
</evidence>
<dbReference type="InterPro" id="IPR004850">
    <property type="entry name" value="NtA_dom"/>
</dbReference>
<organism evidence="10 11">
    <name type="scientific">Lingula anatina</name>
    <name type="common">Brachiopod</name>
    <name type="synonym">Lingula unguis</name>
    <dbReference type="NCBI Taxonomy" id="7574"/>
    <lineage>
        <taxon>Eukaryota</taxon>
        <taxon>Metazoa</taxon>
        <taxon>Spiralia</taxon>
        <taxon>Lophotrochozoa</taxon>
        <taxon>Brachiopoda</taxon>
        <taxon>Linguliformea</taxon>
        <taxon>Lingulata</taxon>
        <taxon>Lingulida</taxon>
        <taxon>Linguloidea</taxon>
        <taxon>Lingulidae</taxon>
        <taxon>Lingula</taxon>
    </lineage>
</organism>
<dbReference type="PROSITE" id="PS50026">
    <property type="entry name" value="EGF_3"/>
    <property type="match status" value="4"/>
</dbReference>
<keyword evidence="10" id="KW-1185">Reference proteome</keyword>